<name>A0A848EFJ7_9PROT</name>
<dbReference type="Gene3D" id="3.20.20.80">
    <property type="entry name" value="Glycosidases"/>
    <property type="match status" value="1"/>
</dbReference>
<dbReference type="RefSeq" id="WP_170055614.1">
    <property type="nucleotide sequence ID" value="NZ_JABBKX010000008.1"/>
</dbReference>
<protein>
    <submittedName>
        <fullName evidence="1">Uncharacterized protein</fullName>
    </submittedName>
</protein>
<keyword evidence="2" id="KW-1185">Reference proteome</keyword>
<evidence type="ECO:0000313" key="2">
    <source>
        <dbReference type="Proteomes" id="UP000548582"/>
    </source>
</evidence>
<dbReference type="EMBL" id="JABBKX010000008">
    <property type="protein sequence ID" value="NMJ43404.1"/>
    <property type="molecule type" value="Genomic_DNA"/>
</dbReference>
<dbReference type="AlphaFoldDB" id="A0A848EFJ7"/>
<evidence type="ECO:0000313" key="1">
    <source>
        <dbReference type="EMBL" id="NMJ43404.1"/>
    </source>
</evidence>
<reference evidence="1 2" key="1">
    <citation type="submission" date="2020-03" db="EMBL/GenBank/DDBJ databases">
        <authorList>
            <person name="Sun Q."/>
        </authorList>
    </citation>
    <scope>NUCLEOTIDE SEQUENCE [LARGE SCALE GENOMIC DNA]</scope>
    <source>
        <strain evidence="1 2">JC162</strain>
    </source>
</reference>
<comment type="caution">
    <text evidence="1">The sequence shown here is derived from an EMBL/GenBank/DDBJ whole genome shotgun (WGS) entry which is preliminary data.</text>
</comment>
<dbReference type="Proteomes" id="UP000548582">
    <property type="component" value="Unassembled WGS sequence"/>
</dbReference>
<gene>
    <name evidence="1" type="ORF">GWK16_19300</name>
</gene>
<organism evidence="1 2">
    <name type="scientific">Neoroseomonas marina</name>
    <dbReference type="NCBI Taxonomy" id="1232220"/>
    <lineage>
        <taxon>Bacteria</taxon>
        <taxon>Pseudomonadati</taxon>
        <taxon>Pseudomonadota</taxon>
        <taxon>Alphaproteobacteria</taxon>
        <taxon>Acetobacterales</taxon>
        <taxon>Acetobacteraceae</taxon>
        <taxon>Neoroseomonas</taxon>
    </lineage>
</organism>
<proteinExistence type="predicted"/>
<accession>A0A848EFJ7</accession>
<sequence length="368" mass="40580">MTKPGLLLSRRAVLAGGVAGWLAPRPGRAARQVLMGAIRWDAWQAPGSPTTKAVERSLSPAEYRRRLPFFADVDRNGSIRIDGSAQQVMDREIALARSAHLDFFAFVAYPRGSAMSRGLELFLSSQARDGMRFCMICELRNWGTAAQPAALIREHATLMRSPDHLRTADGRPVYFLGFVSERLVVERWGGPEGLQSAVRDFRAAARDAGAADPFFVLMARPELAGLARQIGADALGAYTIADGRAAGAPYADLATLAERRWDEMASTGFKVVPTAMAGWDRRPRVANPVPWEAWQRAGAGMQFYYEQGRPDEIAAHVARCRDWSRNHEASAGLGLIYAWNENDEGGWLVPTRPFDDSRLRALRDALAR</sequence>